<keyword evidence="1" id="KW-0378">Hydrolase</keyword>
<proteinExistence type="predicted"/>
<dbReference type="PROSITE" id="PS51192">
    <property type="entry name" value="HELICASE_ATP_BIND_1"/>
    <property type="match status" value="1"/>
</dbReference>
<dbReference type="SUPFAM" id="SSF52540">
    <property type="entry name" value="P-loop containing nucleoside triphosphate hydrolases"/>
    <property type="match status" value="1"/>
</dbReference>
<dbReference type="Pfam" id="PF04851">
    <property type="entry name" value="ResIII"/>
    <property type="match status" value="1"/>
</dbReference>
<accession>A0A2B5X6W5</accession>
<dbReference type="AlphaFoldDB" id="A0A2B5X6W5"/>
<dbReference type="GO" id="GO:0005829">
    <property type="term" value="C:cytosol"/>
    <property type="evidence" value="ECO:0007669"/>
    <property type="project" value="TreeGrafter"/>
</dbReference>
<dbReference type="SMART" id="SM00490">
    <property type="entry name" value="HELICc"/>
    <property type="match status" value="1"/>
</dbReference>
<keyword evidence="1" id="KW-0067">ATP-binding</keyword>
<dbReference type="InterPro" id="IPR001650">
    <property type="entry name" value="Helicase_C-like"/>
</dbReference>
<reference evidence="1 2" key="1">
    <citation type="submission" date="2017-09" db="EMBL/GenBank/DDBJ databases">
        <title>Large-scale bioinformatics analysis of Bacillus genomes uncovers conserved roles of natural products in bacterial physiology.</title>
        <authorList>
            <consortium name="Agbiome Team Llc"/>
            <person name="Bleich R.M."/>
            <person name="Grubbs K.J."/>
            <person name="Santa Maria K.C."/>
            <person name="Allen S.E."/>
            <person name="Farag S."/>
            <person name="Shank E.A."/>
            <person name="Bowers A."/>
        </authorList>
    </citation>
    <scope>NUCLEOTIDE SEQUENCE [LARGE SCALE GENOMIC DNA]</scope>
    <source>
        <strain evidence="1 2">AFS044250</strain>
    </source>
</reference>
<dbReference type="Gene3D" id="3.40.50.300">
    <property type="entry name" value="P-loop containing nucleotide triphosphate hydrolases"/>
    <property type="match status" value="2"/>
</dbReference>
<dbReference type="GO" id="GO:0004386">
    <property type="term" value="F:helicase activity"/>
    <property type="evidence" value="ECO:0007669"/>
    <property type="project" value="UniProtKB-KW"/>
</dbReference>
<dbReference type="PANTHER" id="PTHR47396">
    <property type="entry name" value="TYPE I RESTRICTION ENZYME ECOKI R PROTEIN"/>
    <property type="match status" value="1"/>
</dbReference>
<dbReference type="PANTHER" id="PTHR47396:SF1">
    <property type="entry name" value="ATP-DEPENDENT HELICASE IRC3-RELATED"/>
    <property type="match status" value="1"/>
</dbReference>
<dbReference type="EMBL" id="NUSQ01000170">
    <property type="protein sequence ID" value="PHD61237.1"/>
    <property type="molecule type" value="Genomic_DNA"/>
</dbReference>
<keyword evidence="1" id="KW-0547">Nucleotide-binding</keyword>
<dbReference type="GO" id="GO:0005524">
    <property type="term" value="F:ATP binding"/>
    <property type="evidence" value="ECO:0007669"/>
    <property type="project" value="InterPro"/>
</dbReference>
<dbReference type="InterPro" id="IPR050742">
    <property type="entry name" value="Helicase_Restrict-Modif_Enz"/>
</dbReference>
<dbReference type="InterPro" id="IPR027417">
    <property type="entry name" value="P-loop_NTPase"/>
</dbReference>
<organism evidence="1 2">
    <name type="scientific">Bacillus toyonensis</name>
    <dbReference type="NCBI Taxonomy" id="155322"/>
    <lineage>
        <taxon>Bacteria</taxon>
        <taxon>Bacillati</taxon>
        <taxon>Bacillota</taxon>
        <taxon>Bacilli</taxon>
        <taxon>Bacillales</taxon>
        <taxon>Bacillaceae</taxon>
        <taxon>Bacillus</taxon>
        <taxon>Bacillus cereus group</taxon>
    </lineage>
</organism>
<dbReference type="Pfam" id="PF00271">
    <property type="entry name" value="Helicase_C"/>
    <property type="match status" value="1"/>
</dbReference>
<dbReference type="InterPro" id="IPR014001">
    <property type="entry name" value="Helicase_ATP-bd"/>
</dbReference>
<comment type="caution">
    <text evidence="1">The sequence shown here is derived from an EMBL/GenBank/DDBJ whole genome shotgun (WGS) entry which is preliminary data.</text>
</comment>
<dbReference type="Proteomes" id="UP000225997">
    <property type="component" value="Unassembled WGS sequence"/>
</dbReference>
<sequence length="443" mass="51207">MFQLHNYQNKLVEQTRRAYMEGFKSPCVVAPCGAGKSVIISDIARMSTNNRKRVLFLVHRRELIDQIRNTFIKNDVNMDFVEFGMVQTIVRRLDKTPKPSLIITDESHHGLAASYRKIYEYFDDVLRLSFTATPIRLNGSGLGNINDILIEEVDAEWLIENGFLSPYKYYAPKLIDTSLLKLNNLHEFSSSFIDKAMENKTIYGDVVEHYQKLALGEQAICYCHNIESSKMVKQEFLNYGIISEHIDAKTPKLEREEIITKFRNKEIQVLTNVDLIGEGFDVPDCSTVIMLRPTQSISLYIQQSMRGMRYKPNKTSIIIDHVDNVRRFGLPDQKRHWSLSSKKTSSTESEIKIKQCANCFAVYPSCEKECPECGYKPEIKPVAEYEVDKTATLEEITKEDIHITLDFREPKDCKDMKELYELASSRNYKRGWAYHQGKLLGFI</sequence>
<dbReference type="GO" id="GO:0003677">
    <property type="term" value="F:DNA binding"/>
    <property type="evidence" value="ECO:0007669"/>
    <property type="project" value="InterPro"/>
</dbReference>
<evidence type="ECO:0000313" key="2">
    <source>
        <dbReference type="Proteomes" id="UP000225997"/>
    </source>
</evidence>
<protein>
    <submittedName>
        <fullName evidence="1">Helicase</fullName>
    </submittedName>
</protein>
<dbReference type="InterPro" id="IPR006935">
    <property type="entry name" value="Helicase/UvrB_N"/>
</dbReference>
<dbReference type="GO" id="GO:0016787">
    <property type="term" value="F:hydrolase activity"/>
    <property type="evidence" value="ECO:0007669"/>
    <property type="project" value="InterPro"/>
</dbReference>
<keyword evidence="1" id="KW-0347">Helicase</keyword>
<dbReference type="PROSITE" id="PS51194">
    <property type="entry name" value="HELICASE_CTER"/>
    <property type="match status" value="1"/>
</dbReference>
<dbReference type="SMART" id="SM00487">
    <property type="entry name" value="DEXDc"/>
    <property type="match status" value="1"/>
</dbReference>
<name>A0A2B5X6W5_9BACI</name>
<gene>
    <name evidence="1" type="ORF">COF40_26540</name>
</gene>
<evidence type="ECO:0000313" key="1">
    <source>
        <dbReference type="EMBL" id="PHD61237.1"/>
    </source>
</evidence>